<name>A0AAD7HT84_9AGAR</name>
<dbReference type="Proteomes" id="UP001215280">
    <property type="component" value="Unassembled WGS sequence"/>
</dbReference>
<sequence length="293" mass="31950">MLSWFPQSPTTSDANEVKETVEEPSDDRNQQPRTPRTLPHDRILGNLFEGRDNGLNGPLHRPSILDPTNTAVYDPFTGSLLGNLVTPDQNVQPEEPGKLNEAVPKNEELWSHLSRVLELQNQISRLHLDMEEIGTNAGDPKGKGKGTRSRATSVSRFVIDDAEGEEGIGGKRDEEAERTKAREEQFSKLAGQFRGKKEAINGIMSKLDSLSRAVTEFHALQAPKIDFPLSRHNSLPATDTATEAVGSPTFGDLAPRKLTSMSVPTAMPKRADEQGAPEALVESPLSAAMTLPS</sequence>
<dbReference type="AlphaFoldDB" id="A0AAD7HT84"/>
<comment type="caution">
    <text evidence="2">The sequence shown here is derived from an EMBL/GenBank/DDBJ whole genome shotgun (WGS) entry which is preliminary data.</text>
</comment>
<protein>
    <submittedName>
        <fullName evidence="2">Uncharacterized protein</fullName>
    </submittedName>
</protein>
<evidence type="ECO:0000256" key="1">
    <source>
        <dbReference type="SAM" id="MobiDB-lite"/>
    </source>
</evidence>
<organism evidence="2 3">
    <name type="scientific">Mycena maculata</name>
    <dbReference type="NCBI Taxonomy" id="230809"/>
    <lineage>
        <taxon>Eukaryota</taxon>
        <taxon>Fungi</taxon>
        <taxon>Dikarya</taxon>
        <taxon>Basidiomycota</taxon>
        <taxon>Agaricomycotina</taxon>
        <taxon>Agaricomycetes</taxon>
        <taxon>Agaricomycetidae</taxon>
        <taxon>Agaricales</taxon>
        <taxon>Marasmiineae</taxon>
        <taxon>Mycenaceae</taxon>
        <taxon>Mycena</taxon>
    </lineage>
</organism>
<gene>
    <name evidence="2" type="ORF">DFH07DRAFT_851476</name>
</gene>
<evidence type="ECO:0000313" key="3">
    <source>
        <dbReference type="Proteomes" id="UP001215280"/>
    </source>
</evidence>
<proteinExistence type="predicted"/>
<feature type="region of interest" description="Disordered" evidence="1">
    <location>
        <begin position="1"/>
        <end position="41"/>
    </location>
</feature>
<keyword evidence="3" id="KW-1185">Reference proteome</keyword>
<feature type="compositionally biased region" description="Polar residues" evidence="1">
    <location>
        <begin position="1"/>
        <end position="14"/>
    </location>
</feature>
<accession>A0AAD7HT84</accession>
<feature type="region of interest" description="Disordered" evidence="1">
    <location>
        <begin position="263"/>
        <end position="293"/>
    </location>
</feature>
<feature type="compositionally biased region" description="Basic and acidic residues" evidence="1">
    <location>
        <begin position="15"/>
        <end position="30"/>
    </location>
</feature>
<dbReference type="EMBL" id="JARJLG010000209">
    <property type="protein sequence ID" value="KAJ7727812.1"/>
    <property type="molecule type" value="Genomic_DNA"/>
</dbReference>
<evidence type="ECO:0000313" key="2">
    <source>
        <dbReference type="EMBL" id="KAJ7727812.1"/>
    </source>
</evidence>
<reference evidence="2" key="1">
    <citation type="submission" date="2023-03" db="EMBL/GenBank/DDBJ databases">
        <title>Massive genome expansion in bonnet fungi (Mycena s.s.) driven by repeated elements and novel gene families across ecological guilds.</title>
        <authorList>
            <consortium name="Lawrence Berkeley National Laboratory"/>
            <person name="Harder C.B."/>
            <person name="Miyauchi S."/>
            <person name="Viragh M."/>
            <person name="Kuo A."/>
            <person name="Thoen E."/>
            <person name="Andreopoulos B."/>
            <person name="Lu D."/>
            <person name="Skrede I."/>
            <person name="Drula E."/>
            <person name="Henrissat B."/>
            <person name="Morin E."/>
            <person name="Kohler A."/>
            <person name="Barry K."/>
            <person name="LaButti K."/>
            <person name="Morin E."/>
            <person name="Salamov A."/>
            <person name="Lipzen A."/>
            <person name="Mereny Z."/>
            <person name="Hegedus B."/>
            <person name="Baldrian P."/>
            <person name="Stursova M."/>
            <person name="Weitz H."/>
            <person name="Taylor A."/>
            <person name="Grigoriev I.V."/>
            <person name="Nagy L.G."/>
            <person name="Martin F."/>
            <person name="Kauserud H."/>
        </authorList>
    </citation>
    <scope>NUCLEOTIDE SEQUENCE</scope>
    <source>
        <strain evidence="2">CBHHK188m</strain>
    </source>
</reference>